<evidence type="ECO:0000313" key="1">
    <source>
        <dbReference type="EMBL" id="KIM36751.1"/>
    </source>
</evidence>
<evidence type="ECO:0000313" key="2">
    <source>
        <dbReference type="Proteomes" id="UP000053424"/>
    </source>
</evidence>
<dbReference type="OrthoDB" id="3193844at2759"/>
<dbReference type="EMBL" id="KN831802">
    <property type="protein sequence ID" value="KIM36751.1"/>
    <property type="molecule type" value="Genomic_DNA"/>
</dbReference>
<proteinExistence type="predicted"/>
<dbReference type="AlphaFoldDB" id="A0A0C3BZ77"/>
<gene>
    <name evidence="1" type="ORF">M413DRAFT_31382</name>
</gene>
<dbReference type="STRING" id="686832.A0A0C3BZ77"/>
<keyword evidence="2" id="KW-1185">Reference proteome</keyword>
<accession>A0A0C3BZ77</accession>
<dbReference type="Proteomes" id="UP000053424">
    <property type="component" value="Unassembled WGS sequence"/>
</dbReference>
<dbReference type="InterPro" id="IPR011333">
    <property type="entry name" value="SKP1/BTB/POZ_sf"/>
</dbReference>
<organism evidence="1 2">
    <name type="scientific">Hebeloma cylindrosporum</name>
    <dbReference type="NCBI Taxonomy" id="76867"/>
    <lineage>
        <taxon>Eukaryota</taxon>
        <taxon>Fungi</taxon>
        <taxon>Dikarya</taxon>
        <taxon>Basidiomycota</taxon>
        <taxon>Agaricomycotina</taxon>
        <taxon>Agaricomycetes</taxon>
        <taxon>Agaricomycetidae</taxon>
        <taxon>Agaricales</taxon>
        <taxon>Agaricineae</taxon>
        <taxon>Hymenogastraceae</taxon>
        <taxon>Hebeloma</taxon>
    </lineage>
</organism>
<sequence>MTSNDVGFSRCQEKVAEVDPFFNFHLVVFKVGATLFQVVRNIFEVPGTIFEAMFALPPGDKSTIEGTSLDNPITPDGIAEEHFRAFLRALYPFAGQPPVTSFEDWLGVLQLATMWEFKLLRETAMTALSDVVAKKDVKEQSYLGVTYRVVSWVREGYITLVRSQKIDHKELGKMPFALGWETIACIFAARDTIYNENYRCCGKGYGIGKSKRHCRCRALVAVNGEFREELEGFEEFTALPAPHASHNHIVMMPPAFKLKAYTQPRPSF</sequence>
<dbReference type="Gene3D" id="3.30.710.10">
    <property type="entry name" value="Potassium Channel Kv1.1, Chain A"/>
    <property type="match status" value="1"/>
</dbReference>
<reference evidence="1 2" key="1">
    <citation type="submission" date="2014-04" db="EMBL/GenBank/DDBJ databases">
        <authorList>
            <consortium name="DOE Joint Genome Institute"/>
            <person name="Kuo A."/>
            <person name="Gay G."/>
            <person name="Dore J."/>
            <person name="Kohler A."/>
            <person name="Nagy L.G."/>
            <person name="Floudas D."/>
            <person name="Copeland A."/>
            <person name="Barry K.W."/>
            <person name="Cichocki N."/>
            <person name="Veneault-Fourrey C."/>
            <person name="LaButti K."/>
            <person name="Lindquist E.A."/>
            <person name="Lipzen A."/>
            <person name="Lundell T."/>
            <person name="Morin E."/>
            <person name="Murat C."/>
            <person name="Sun H."/>
            <person name="Tunlid A."/>
            <person name="Henrissat B."/>
            <person name="Grigoriev I.V."/>
            <person name="Hibbett D.S."/>
            <person name="Martin F."/>
            <person name="Nordberg H.P."/>
            <person name="Cantor M.N."/>
            <person name="Hua S.X."/>
        </authorList>
    </citation>
    <scope>NUCLEOTIDE SEQUENCE [LARGE SCALE GENOMIC DNA]</scope>
    <source>
        <strain evidence="2">h7</strain>
    </source>
</reference>
<evidence type="ECO:0008006" key="3">
    <source>
        <dbReference type="Google" id="ProtNLM"/>
    </source>
</evidence>
<dbReference type="HOGENOM" id="CLU_047592_2_1_1"/>
<reference evidence="2" key="2">
    <citation type="submission" date="2015-01" db="EMBL/GenBank/DDBJ databases">
        <title>Evolutionary Origins and Diversification of the Mycorrhizal Mutualists.</title>
        <authorList>
            <consortium name="DOE Joint Genome Institute"/>
            <consortium name="Mycorrhizal Genomics Consortium"/>
            <person name="Kohler A."/>
            <person name="Kuo A."/>
            <person name="Nagy L.G."/>
            <person name="Floudas D."/>
            <person name="Copeland A."/>
            <person name="Barry K.W."/>
            <person name="Cichocki N."/>
            <person name="Veneault-Fourrey C."/>
            <person name="LaButti K."/>
            <person name="Lindquist E.A."/>
            <person name="Lipzen A."/>
            <person name="Lundell T."/>
            <person name="Morin E."/>
            <person name="Murat C."/>
            <person name="Riley R."/>
            <person name="Ohm R."/>
            <person name="Sun H."/>
            <person name="Tunlid A."/>
            <person name="Henrissat B."/>
            <person name="Grigoriev I.V."/>
            <person name="Hibbett D.S."/>
            <person name="Martin F."/>
        </authorList>
    </citation>
    <scope>NUCLEOTIDE SEQUENCE [LARGE SCALE GENOMIC DNA]</scope>
    <source>
        <strain evidence="2">h7</strain>
    </source>
</reference>
<protein>
    <recommendedName>
        <fullName evidence="3">BTB domain-containing protein</fullName>
    </recommendedName>
</protein>
<name>A0A0C3BZ77_HEBCY</name>